<feature type="compositionally biased region" description="Polar residues" evidence="1">
    <location>
        <begin position="28"/>
        <end position="38"/>
    </location>
</feature>
<evidence type="ECO:0000313" key="2">
    <source>
        <dbReference type="EMBL" id="KAK5051330.1"/>
    </source>
</evidence>
<sequence>MDTDVNSNQPTTPSPSEAPNAAYPQEPIPSSSNHSEQNINEEDDGHLYIEREPSEPPETRGSLLSADAGRTTNGVQNLLPVLYSLQRTSEKVLHQTLKFNDVRAPLTTSLTTFMSSLNKFMIDMARVVESTAIPDDLYQEFRRLDGDFSNILGNDYQDFRTANDEYEQQENPIVQDLWRSSRYFDNVLQPNTNEPAVQSKSHTITPSQGPENVLLEDTLHSPALLQFFSQTGDVEAVREKIFDLHFEHEQILSDKASREELGLSLDEDSLVFLESFDMLNQALSDELHAAEATLDSLRRWLTDDEIYTISGGHPLRSPSDGEVTLEDETSLLDLESQAYHGTDPSEPAYPQLPREPKPVWGYLDPLQTTPIDPTEFINAWMLNELQSSPQRWKEFTYSLRENAQWKELISSLGESARELDARRLDLLINMTWFKDIPPSELAQRRRFADQQSMEQNEADSHFNVPRSAAMVVAAPRSLPLLKLSSTVTANEILERARQARSLKYYSD</sequence>
<feature type="region of interest" description="Disordered" evidence="1">
    <location>
        <begin position="1"/>
        <end position="69"/>
    </location>
</feature>
<feature type="compositionally biased region" description="Basic and acidic residues" evidence="1">
    <location>
        <begin position="45"/>
        <end position="58"/>
    </location>
</feature>
<organism evidence="2 3">
    <name type="scientific">Exophiala bonariae</name>
    <dbReference type="NCBI Taxonomy" id="1690606"/>
    <lineage>
        <taxon>Eukaryota</taxon>
        <taxon>Fungi</taxon>
        <taxon>Dikarya</taxon>
        <taxon>Ascomycota</taxon>
        <taxon>Pezizomycotina</taxon>
        <taxon>Eurotiomycetes</taxon>
        <taxon>Chaetothyriomycetidae</taxon>
        <taxon>Chaetothyriales</taxon>
        <taxon>Herpotrichiellaceae</taxon>
        <taxon>Exophiala</taxon>
    </lineage>
</organism>
<dbReference type="Proteomes" id="UP001358417">
    <property type="component" value="Unassembled WGS sequence"/>
</dbReference>
<dbReference type="EMBL" id="JAVRRD010000015">
    <property type="protein sequence ID" value="KAK5051330.1"/>
    <property type="molecule type" value="Genomic_DNA"/>
</dbReference>
<gene>
    <name evidence="2" type="ORF">LTR84_002982</name>
</gene>
<dbReference type="AlphaFoldDB" id="A0AAV9NC48"/>
<reference evidence="2 3" key="1">
    <citation type="submission" date="2023-08" db="EMBL/GenBank/DDBJ databases">
        <title>Black Yeasts Isolated from many extreme environments.</title>
        <authorList>
            <person name="Coleine C."/>
            <person name="Stajich J.E."/>
            <person name="Selbmann L."/>
        </authorList>
    </citation>
    <scope>NUCLEOTIDE SEQUENCE [LARGE SCALE GENOMIC DNA]</scope>
    <source>
        <strain evidence="2 3">CCFEE 5792</strain>
    </source>
</reference>
<name>A0AAV9NC48_9EURO</name>
<evidence type="ECO:0000256" key="1">
    <source>
        <dbReference type="SAM" id="MobiDB-lite"/>
    </source>
</evidence>
<dbReference type="GeneID" id="89971176"/>
<protein>
    <submittedName>
        <fullName evidence="2">Uncharacterized protein</fullName>
    </submittedName>
</protein>
<accession>A0AAV9NC48</accession>
<keyword evidence="3" id="KW-1185">Reference proteome</keyword>
<comment type="caution">
    <text evidence="2">The sequence shown here is derived from an EMBL/GenBank/DDBJ whole genome shotgun (WGS) entry which is preliminary data.</text>
</comment>
<evidence type="ECO:0000313" key="3">
    <source>
        <dbReference type="Proteomes" id="UP001358417"/>
    </source>
</evidence>
<feature type="compositionally biased region" description="Polar residues" evidence="1">
    <location>
        <begin position="1"/>
        <end position="17"/>
    </location>
</feature>
<proteinExistence type="predicted"/>
<dbReference type="RefSeq" id="XP_064705557.1">
    <property type="nucleotide sequence ID" value="XM_064846577.1"/>
</dbReference>